<dbReference type="EMBL" id="JARPTC010000021">
    <property type="protein sequence ID" value="MDO7788319.1"/>
    <property type="molecule type" value="Genomic_DNA"/>
</dbReference>
<keyword evidence="2" id="KW-0560">Oxidoreductase</keyword>
<sequence>MGTNEIQLANCKDEISKALRSISYGLFIISSVKDGKINGQAANTVFQITSDPVTLAIGINKNNLTHEYINSSKVFSVGVLNTEGLSLVRNFGFRSGRDADKFDGIEYETAETGAPLLKDSLASFECKVVGSMDLGTHTLFIGEVICAQTSGAGEPMTYALYHKIKNRPTAQSKDNVTKWVCKVCGYVHEGDQPPAQCPVCGVGPEEFEKLE</sequence>
<dbReference type="PANTHER" id="PTHR30466:SF1">
    <property type="entry name" value="FMN REDUCTASE (NADH) RUTF"/>
    <property type="match status" value="1"/>
</dbReference>
<dbReference type="RefSeq" id="WP_304544154.1">
    <property type="nucleotide sequence ID" value="NZ_JARPTC010000021.1"/>
</dbReference>
<dbReference type="GO" id="GO:0010181">
    <property type="term" value="F:FMN binding"/>
    <property type="evidence" value="ECO:0007669"/>
    <property type="project" value="InterPro"/>
</dbReference>
<dbReference type="Gene3D" id="2.30.110.10">
    <property type="entry name" value="Electron Transport, Fmn-binding Protein, Chain A"/>
    <property type="match status" value="1"/>
</dbReference>
<dbReference type="CDD" id="cd00729">
    <property type="entry name" value="rubredoxin_SM"/>
    <property type="match status" value="1"/>
</dbReference>
<evidence type="ECO:0000313" key="4">
    <source>
        <dbReference type="EMBL" id="MDO7788319.1"/>
    </source>
</evidence>
<dbReference type="InterPro" id="IPR002563">
    <property type="entry name" value="Flavin_Rdtase-like_dom"/>
</dbReference>
<reference evidence="4" key="1">
    <citation type="journal article" date="2023" name="J. Hazard. Mater.">
        <title>Anaerobic biodegradation of pyrene and benzo[a]pyrene by a new sulfate-reducing Desulforamulus aquiferis strain DSA.</title>
        <authorList>
            <person name="Zhang Z."/>
            <person name="Sun J."/>
            <person name="Gong X."/>
            <person name="Wang C."/>
            <person name="Wang H."/>
        </authorList>
    </citation>
    <scope>NUCLEOTIDE SEQUENCE</scope>
    <source>
        <strain evidence="4">DSA</strain>
    </source>
</reference>
<dbReference type="AlphaFoldDB" id="A0AAW7ZG70"/>
<gene>
    <name evidence="4" type="ORF">P6N53_13920</name>
</gene>
<dbReference type="InterPro" id="IPR024934">
    <property type="entry name" value="Rubredoxin-like_dom"/>
</dbReference>
<comment type="cofactor">
    <cofactor evidence="1">
        <name>Fe(3+)</name>
        <dbReference type="ChEBI" id="CHEBI:29034"/>
    </cofactor>
</comment>
<evidence type="ECO:0000259" key="3">
    <source>
        <dbReference type="PROSITE" id="PS50903"/>
    </source>
</evidence>
<dbReference type="GO" id="GO:0005506">
    <property type="term" value="F:iron ion binding"/>
    <property type="evidence" value="ECO:0007669"/>
    <property type="project" value="InterPro"/>
</dbReference>
<protein>
    <submittedName>
        <fullName evidence="4">Flavin reductase</fullName>
    </submittedName>
</protein>
<dbReference type="Pfam" id="PF01613">
    <property type="entry name" value="Flavin_Reduct"/>
    <property type="match status" value="1"/>
</dbReference>
<dbReference type="InterPro" id="IPR012349">
    <property type="entry name" value="Split_barrel_FMN-bd"/>
</dbReference>
<dbReference type="SMART" id="SM00903">
    <property type="entry name" value="Flavin_Reduct"/>
    <property type="match status" value="1"/>
</dbReference>
<dbReference type="InterPro" id="IPR048574">
    <property type="entry name" value="RUBY_RBDX"/>
</dbReference>
<feature type="domain" description="Rubredoxin-like" evidence="3">
    <location>
        <begin position="176"/>
        <end position="210"/>
    </location>
</feature>
<dbReference type="SUPFAM" id="SSF57802">
    <property type="entry name" value="Rubredoxin-like"/>
    <property type="match status" value="1"/>
</dbReference>
<dbReference type="InterPro" id="IPR050268">
    <property type="entry name" value="NADH-dep_flavin_reductase"/>
</dbReference>
<name>A0AAW7ZG70_9FIRM</name>
<dbReference type="GO" id="GO:0042602">
    <property type="term" value="F:riboflavin reductase (NADPH) activity"/>
    <property type="evidence" value="ECO:0007669"/>
    <property type="project" value="TreeGrafter"/>
</dbReference>
<dbReference type="PANTHER" id="PTHR30466">
    <property type="entry name" value="FLAVIN REDUCTASE"/>
    <property type="match status" value="1"/>
</dbReference>
<dbReference type="Proteomes" id="UP001172911">
    <property type="component" value="Unassembled WGS sequence"/>
</dbReference>
<reference evidence="4" key="2">
    <citation type="submission" date="2023-03" db="EMBL/GenBank/DDBJ databases">
        <authorList>
            <person name="Zhang Z."/>
        </authorList>
    </citation>
    <scope>NUCLEOTIDE SEQUENCE</scope>
    <source>
        <strain evidence="4">DSA</strain>
    </source>
</reference>
<comment type="caution">
    <text evidence="4">The sequence shown here is derived from an EMBL/GenBank/DDBJ whole genome shotgun (WGS) entry which is preliminary data.</text>
</comment>
<proteinExistence type="predicted"/>
<accession>A0AAW7ZG70</accession>
<dbReference type="Gene3D" id="2.20.28.10">
    <property type="match status" value="1"/>
</dbReference>
<evidence type="ECO:0000256" key="2">
    <source>
        <dbReference type="ARBA" id="ARBA00023002"/>
    </source>
</evidence>
<organism evidence="4 5">
    <name type="scientific">Desulforamulus aquiferis</name>
    <dbReference type="NCBI Taxonomy" id="1397668"/>
    <lineage>
        <taxon>Bacteria</taxon>
        <taxon>Bacillati</taxon>
        <taxon>Bacillota</taxon>
        <taxon>Clostridia</taxon>
        <taxon>Eubacteriales</taxon>
        <taxon>Peptococcaceae</taxon>
        <taxon>Desulforamulus</taxon>
    </lineage>
</organism>
<evidence type="ECO:0000256" key="1">
    <source>
        <dbReference type="ARBA" id="ARBA00001965"/>
    </source>
</evidence>
<dbReference type="Pfam" id="PF21349">
    <property type="entry name" value="RUBY_RBDX"/>
    <property type="match status" value="1"/>
</dbReference>
<dbReference type="SUPFAM" id="SSF50475">
    <property type="entry name" value="FMN-binding split barrel"/>
    <property type="match status" value="1"/>
</dbReference>
<evidence type="ECO:0000313" key="5">
    <source>
        <dbReference type="Proteomes" id="UP001172911"/>
    </source>
</evidence>
<dbReference type="PROSITE" id="PS50903">
    <property type="entry name" value="RUBREDOXIN_LIKE"/>
    <property type="match status" value="1"/>
</dbReference>
<keyword evidence="5" id="KW-1185">Reference proteome</keyword>